<evidence type="ECO:0000256" key="2">
    <source>
        <dbReference type="ARBA" id="ARBA00022679"/>
    </source>
</evidence>
<feature type="domain" description="Four-carbon acid sugar kinase N-terminal" evidence="7">
    <location>
        <begin position="41"/>
        <end position="273"/>
    </location>
</feature>
<evidence type="ECO:0000313" key="10">
    <source>
        <dbReference type="Proteomes" id="UP000094463"/>
    </source>
</evidence>
<dbReference type="STRING" id="632773.BBEV_2184"/>
<dbReference type="EMBL" id="CP012502">
    <property type="protein sequence ID" value="AOM83542.1"/>
    <property type="molecule type" value="Genomic_DNA"/>
</dbReference>
<protein>
    <recommendedName>
        <fullName evidence="11">Hydroxyacid dehydrogenase</fullName>
    </recommendedName>
</protein>
<dbReference type="InterPro" id="IPR042213">
    <property type="entry name" value="NBD_C_sf"/>
</dbReference>
<reference evidence="9 10" key="1">
    <citation type="submission" date="2015-08" db="EMBL/GenBank/DDBJ databases">
        <title>The complete genome sequence of Bacillus beveridgei MLTeJB.</title>
        <authorList>
            <person name="Hanson T.E."/>
            <person name="Mesa C."/>
            <person name="Basesman S.M."/>
            <person name="Oremland R.S."/>
        </authorList>
    </citation>
    <scope>NUCLEOTIDE SEQUENCE [LARGE SCALE GENOMIC DNA]</scope>
    <source>
        <strain evidence="9 10">MLTeJB</strain>
    </source>
</reference>
<organism evidence="9 10">
    <name type="scientific">Salisediminibacterium beveridgei</name>
    <dbReference type="NCBI Taxonomy" id="632773"/>
    <lineage>
        <taxon>Bacteria</taxon>
        <taxon>Bacillati</taxon>
        <taxon>Bacillota</taxon>
        <taxon>Bacilli</taxon>
        <taxon>Bacillales</taxon>
        <taxon>Bacillaceae</taxon>
        <taxon>Salisediminibacterium</taxon>
    </lineage>
</organism>
<accession>A0A1D7QX06</accession>
<feature type="domain" description="Four-carbon acid sugar kinase nucleotide binding" evidence="8">
    <location>
        <begin position="294"/>
        <end position="455"/>
    </location>
</feature>
<name>A0A1D7QX06_9BACI</name>
<evidence type="ECO:0000259" key="8">
    <source>
        <dbReference type="Pfam" id="PF17042"/>
    </source>
</evidence>
<dbReference type="InterPro" id="IPR010737">
    <property type="entry name" value="4-carb_acid_sugar_kinase_N"/>
</dbReference>
<sequence>MAENTHLLYSDFISEYRNNEIYDLLDDKVDQYIDKMDYKVIVLDDDPTGTQTVHSIPVYTEYDDKAINHVFMEESKTVYILTNSRAMTESQTEILHLKIGQTIEKIARIHEKKYLIISRGDSTLRGHYPLELESLYKARPVYEGEILIPAFFEGNRYTCNDVHYIKKGEYLVPVNETEFADDKTFGFENAHLPSYIKEKSERKIDDQDIISISIEELRMKKIAEIKKKLTSNSSYKRIIVNALNENDLKIFLIAFFELDSHNYLFRTAASFVKIISGVKARSFMEPPLSNRKGLMLVGSHVDMTTKQLHYLMNHEKNLSTIELNVNSLKSKESIKEELNNIVDFYEGSNDDVCIYTSREYVKPDNTELSELEFSVGVSEALVEIVKNISTPPRFILSKGGITSSDIAVKSLNIYRALVLGQIEKGISVWKPDSDSKFPDTPYIIFPGNVGEEETLFNVYQKIKR</sequence>
<keyword evidence="6" id="KW-0119">Carbohydrate metabolism</keyword>
<dbReference type="RefSeq" id="WP_069365512.1">
    <property type="nucleotide sequence ID" value="NZ_CP012502.1"/>
</dbReference>
<evidence type="ECO:0000256" key="5">
    <source>
        <dbReference type="ARBA" id="ARBA00022840"/>
    </source>
</evidence>
<evidence type="ECO:0000256" key="4">
    <source>
        <dbReference type="ARBA" id="ARBA00022777"/>
    </source>
</evidence>
<dbReference type="OrthoDB" id="153193at2"/>
<evidence type="ECO:0000259" key="7">
    <source>
        <dbReference type="Pfam" id="PF07005"/>
    </source>
</evidence>
<comment type="similarity">
    <text evidence="1">Belongs to the four-carbon acid sugar kinase family.</text>
</comment>
<dbReference type="Proteomes" id="UP000094463">
    <property type="component" value="Chromosome"/>
</dbReference>
<keyword evidence="10" id="KW-1185">Reference proteome</keyword>
<evidence type="ECO:0000256" key="6">
    <source>
        <dbReference type="ARBA" id="ARBA00023277"/>
    </source>
</evidence>
<keyword evidence="4" id="KW-0418">Kinase</keyword>
<keyword evidence="5" id="KW-0067">ATP-binding</keyword>
<dbReference type="GO" id="GO:0016301">
    <property type="term" value="F:kinase activity"/>
    <property type="evidence" value="ECO:0007669"/>
    <property type="project" value="UniProtKB-KW"/>
</dbReference>
<evidence type="ECO:0008006" key="11">
    <source>
        <dbReference type="Google" id="ProtNLM"/>
    </source>
</evidence>
<dbReference type="Pfam" id="PF07005">
    <property type="entry name" value="SBD_N"/>
    <property type="match status" value="1"/>
</dbReference>
<dbReference type="KEGG" id="bbev:BBEV_2184"/>
<proteinExistence type="inferred from homology"/>
<dbReference type="Gene3D" id="3.40.980.20">
    <property type="entry name" value="Four-carbon acid sugar kinase, nucleotide binding domain"/>
    <property type="match status" value="1"/>
</dbReference>
<dbReference type="Gene3D" id="3.40.50.10840">
    <property type="entry name" value="Putative sugar-binding, N-terminal domain"/>
    <property type="match status" value="1"/>
</dbReference>
<dbReference type="InterPro" id="IPR031475">
    <property type="entry name" value="NBD_C"/>
</dbReference>
<dbReference type="InterPro" id="IPR037051">
    <property type="entry name" value="4-carb_acid_sugar_kinase_N_sf"/>
</dbReference>
<dbReference type="GO" id="GO:0005524">
    <property type="term" value="F:ATP binding"/>
    <property type="evidence" value="ECO:0007669"/>
    <property type="project" value="UniProtKB-KW"/>
</dbReference>
<evidence type="ECO:0000256" key="3">
    <source>
        <dbReference type="ARBA" id="ARBA00022741"/>
    </source>
</evidence>
<dbReference type="SUPFAM" id="SSF142764">
    <property type="entry name" value="YgbK-like"/>
    <property type="match status" value="1"/>
</dbReference>
<dbReference type="AlphaFoldDB" id="A0A1D7QX06"/>
<dbReference type="Pfam" id="PF17042">
    <property type="entry name" value="NBD_C"/>
    <property type="match status" value="1"/>
</dbReference>
<evidence type="ECO:0000313" key="9">
    <source>
        <dbReference type="EMBL" id="AOM83542.1"/>
    </source>
</evidence>
<evidence type="ECO:0000256" key="1">
    <source>
        <dbReference type="ARBA" id="ARBA00005715"/>
    </source>
</evidence>
<gene>
    <name evidence="9" type="ORF">BBEV_2184</name>
</gene>
<keyword evidence="3" id="KW-0547">Nucleotide-binding</keyword>
<keyword evidence="2" id="KW-0808">Transferase</keyword>